<dbReference type="InterPro" id="IPR011990">
    <property type="entry name" value="TPR-like_helical_dom_sf"/>
</dbReference>
<dbReference type="SUPFAM" id="SSF48452">
    <property type="entry name" value="TPR-like"/>
    <property type="match status" value="1"/>
</dbReference>
<feature type="compositionally biased region" description="Basic and acidic residues" evidence="2">
    <location>
        <begin position="117"/>
        <end position="152"/>
    </location>
</feature>
<evidence type="ECO:0000256" key="1">
    <source>
        <dbReference type="PROSITE-ProRule" id="PRU00339"/>
    </source>
</evidence>
<dbReference type="KEGG" id="vde:111254788"/>
<evidence type="ECO:0000313" key="3">
    <source>
        <dbReference type="EnsemblMetazoa" id="XP_022671744"/>
    </source>
</evidence>
<dbReference type="OMA" id="SSPNMKF"/>
<feature type="compositionally biased region" description="Acidic residues" evidence="2">
    <location>
        <begin position="36"/>
        <end position="59"/>
    </location>
</feature>
<accession>A0A7M7L096</accession>
<reference evidence="3" key="1">
    <citation type="submission" date="2021-01" db="UniProtKB">
        <authorList>
            <consortium name="EnsemblMetazoa"/>
        </authorList>
    </citation>
    <scope>IDENTIFICATION</scope>
</reference>
<dbReference type="InParanoid" id="A0A7M7L096"/>
<protein>
    <recommendedName>
        <fullName evidence="5">General transcription factor 3C polypeptide 3</fullName>
    </recommendedName>
</protein>
<evidence type="ECO:0008006" key="5">
    <source>
        <dbReference type="Google" id="ProtNLM"/>
    </source>
</evidence>
<dbReference type="Pfam" id="PF14559">
    <property type="entry name" value="TPR_19"/>
    <property type="match status" value="1"/>
</dbReference>
<feature type="compositionally biased region" description="Basic residues" evidence="2">
    <location>
        <begin position="83"/>
        <end position="93"/>
    </location>
</feature>
<proteinExistence type="predicted"/>
<keyword evidence="4" id="KW-1185">Reference proteome</keyword>
<dbReference type="SMART" id="SM00028">
    <property type="entry name" value="TPR"/>
    <property type="match status" value="6"/>
</dbReference>
<dbReference type="EnsemblMetazoa" id="XM_022816009">
    <property type="protein sequence ID" value="XP_022671744"/>
    <property type="gene ID" value="LOC111254788"/>
</dbReference>
<dbReference type="OrthoDB" id="151490at2759"/>
<dbReference type="GO" id="GO:0000127">
    <property type="term" value="C:transcription factor TFIIIC complex"/>
    <property type="evidence" value="ECO:0007669"/>
    <property type="project" value="TreeGrafter"/>
</dbReference>
<dbReference type="PROSITE" id="PS50005">
    <property type="entry name" value="TPR"/>
    <property type="match status" value="1"/>
</dbReference>
<evidence type="ECO:0000313" key="4">
    <source>
        <dbReference type="Proteomes" id="UP000594260"/>
    </source>
</evidence>
<dbReference type="AlphaFoldDB" id="A0A7M7L096"/>
<dbReference type="Proteomes" id="UP000594260">
    <property type="component" value="Unplaced"/>
</dbReference>
<feature type="region of interest" description="Disordered" evidence="2">
    <location>
        <begin position="80"/>
        <end position="173"/>
    </location>
</feature>
<name>A0A7M7L096_VARDE</name>
<dbReference type="InterPro" id="IPR019734">
    <property type="entry name" value="TPR_rpt"/>
</dbReference>
<dbReference type="RefSeq" id="XP_022671744.1">
    <property type="nucleotide sequence ID" value="XM_022816009.1"/>
</dbReference>
<feature type="compositionally biased region" description="Acidic residues" evidence="2">
    <location>
        <begin position="199"/>
        <end position="217"/>
    </location>
</feature>
<dbReference type="PANTHER" id="PTHR23082">
    <property type="entry name" value="TRANSCRIPTION INITIATION FACTOR IIIC TFIIIC , POLYPEPTIDE 3-RELATED"/>
    <property type="match status" value="1"/>
</dbReference>
<dbReference type="GO" id="GO:0006383">
    <property type="term" value="P:transcription by RNA polymerase III"/>
    <property type="evidence" value="ECO:0007669"/>
    <property type="project" value="InterPro"/>
</dbReference>
<keyword evidence="1" id="KW-0802">TPR repeat</keyword>
<dbReference type="GeneID" id="111254788"/>
<organism evidence="3 4">
    <name type="scientific">Varroa destructor</name>
    <name type="common">Honeybee mite</name>
    <dbReference type="NCBI Taxonomy" id="109461"/>
    <lineage>
        <taxon>Eukaryota</taxon>
        <taxon>Metazoa</taxon>
        <taxon>Ecdysozoa</taxon>
        <taxon>Arthropoda</taxon>
        <taxon>Chelicerata</taxon>
        <taxon>Arachnida</taxon>
        <taxon>Acari</taxon>
        <taxon>Parasitiformes</taxon>
        <taxon>Mesostigmata</taxon>
        <taxon>Gamasina</taxon>
        <taxon>Dermanyssoidea</taxon>
        <taxon>Varroidae</taxon>
        <taxon>Varroa</taxon>
    </lineage>
</organism>
<dbReference type="InterPro" id="IPR039340">
    <property type="entry name" value="Tfc4/TFIIIC-102/Sfc4"/>
</dbReference>
<dbReference type="PANTHER" id="PTHR23082:SF0">
    <property type="entry name" value="GENERAL TRANSCRIPTION FACTOR 3C POLYPEPTIDE 3"/>
    <property type="match status" value="1"/>
</dbReference>
<sequence length="968" mass="109567">MDDDPFRALFGSLKDPRLEEIRKAVAEVDAENGKDDPEEMEINDDYDDADDDDDQNEVSLDVVDETEAISRVIQKLPDALNQKARRIARRRPGARLPLEDDFVGLDSSSSESEDYRDDDKDKDYEVGAAELRRLARERRTQRELERDSHASGEEQPDGPSQSRSDDPLGSTIPHDAYEITRNFLEGTISFTDFAEQMDVEDDEGENSGADSDVEADNEPATSTRKTTETKKPTPTRGPRIRRFKKLPRDLQGSLGQASLHLAAGCLDKAIEKCMEVIRIAPDAADAYKTLGTIYMQQGDDLKALQVSMIGAYLRPKDAQEWHRLATWSIDLGDREQALLCLKKAVKADPDNAEFYLDIVTLASELGNHLDCFRYGAAVIPRFSENQAQMCIQLSRTIAQIQYKYGKPKKGAEVLELAFQRFPQSISSEDVHMLLEIQVEAKQFSKAMRVLVSHCGVELTPIPEEFSDENTPTDTKISLLNCKSVRLVELPLDILAKAVICMAHLGGVHLAKEIMGPIARDGDIEVMGDLVFDMAEAFEQSGEVGVARELCDLLLRSQRFNIAGVWWLLAQCLVKDPEQTENAIQAYEKVLEMAPDHADARLMFSKFLESIGRKRQASEVLRETRDLKLVKRRFDLALAGEDMDEFCGSLFRLLSLATVYLPEDLKLPMLCEWTQAKGRIDFIKAELAKRGIPNDFPSYRPNRTEFHAHIKKALAYLLREGKLELYLDICSRASIIYALHDSLQDSYLLHLITLVGAMRLRLDEVCFQALRTLCRSNPLSRRLWNIFNILVNRTLIVRHNKFILRLLRMNPDSLELCLFNGHNALTLGSHRHALAEYFFLLERGDCPAEVIPLVTLCIAIAYLQIALQKTCANRYGLLCHAITFCAEYVRQRGEGSQETLYNTARLAHQCGMLNIALHFYQKALKAPPVPSIDGMLDLRMEIAYNISRIYLHSGNQQLARYYVHQYLVV</sequence>
<feature type="region of interest" description="Disordered" evidence="2">
    <location>
        <begin position="27"/>
        <end position="59"/>
    </location>
</feature>
<dbReference type="Pfam" id="PF13181">
    <property type="entry name" value="TPR_8"/>
    <property type="match status" value="1"/>
</dbReference>
<dbReference type="Gene3D" id="1.25.40.10">
    <property type="entry name" value="Tetratricopeptide repeat domain"/>
    <property type="match status" value="2"/>
</dbReference>
<feature type="repeat" description="TPR" evidence="1">
    <location>
        <begin position="318"/>
        <end position="351"/>
    </location>
</feature>
<feature type="region of interest" description="Disordered" evidence="2">
    <location>
        <begin position="199"/>
        <end position="240"/>
    </location>
</feature>
<dbReference type="FunCoup" id="A0A7M7L096">
    <property type="interactions" value="1468"/>
</dbReference>
<evidence type="ECO:0000256" key="2">
    <source>
        <dbReference type="SAM" id="MobiDB-lite"/>
    </source>
</evidence>